<dbReference type="Gene3D" id="3.40.50.300">
    <property type="entry name" value="P-loop containing nucleotide triphosphate hydrolases"/>
    <property type="match status" value="2"/>
</dbReference>
<reference evidence="2 3" key="1">
    <citation type="submission" date="2016-10" db="EMBL/GenBank/DDBJ databases">
        <authorList>
            <person name="de Groot N.N."/>
        </authorList>
    </citation>
    <scope>NUCLEOTIDE SEQUENCE [LARGE SCALE GENOMIC DNA]</scope>
    <source>
        <strain evidence="2 3">NE2</strain>
    </source>
</reference>
<dbReference type="GO" id="GO:0004527">
    <property type="term" value="F:exonuclease activity"/>
    <property type="evidence" value="ECO:0007669"/>
    <property type="project" value="UniProtKB-KW"/>
</dbReference>
<proteinExistence type="predicted"/>
<keyword evidence="2" id="KW-0067">ATP-binding</keyword>
<dbReference type="InterPro" id="IPR027417">
    <property type="entry name" value="P-loop_NTPase"/>
</dbReference>
<keyword evidence="2" id="KW-0540">Nuclease</keyword>
<dbReference type="Proteomes" id="UP000198755">
    <property type="component" value="Unassembled WGS sequence"/>
</dbReference>
<keyword evidence="2" id="KW-0347">Helicase</keyword>
<dbReference type="InterPro" id="IPR027785">
    <property type="entry name" value="UvrD-like_helicase_C"/>
</dbReference>
<name>A0A1I4C582_9HYPH</name>
<keyword evidence="3" id="KW-1185">Reference proteome</keyword>
<gene>
    <name evidence="2" type="ORF">SAMN05444581_1182</name>
</gene>
<dbReference type="PANTHER" id="PTHR43788">
    <property type="entry name" value="DNA2/NAM7 HELICASE FAMILY MEMBER"/>
    <property type="match status" value="1"/>
</dbReference>
<dbReference type="STRING" id="1612308.SAMN05444581_1182"/>
<dbReference type="SUPFAM" id="SSF52540">
    <property type="entry name" value="P-loop containing nucleoside triphosphate hydrolases"/>
    <property type="match status" value="2"/>
</dbReference>
<protein>
    <submittedName>
        <fullName evidence="2">ATP-dependent exoDNAse (Exonuclease V), alpha subunit, helicase superfamily I</fullName>
    </submittedName>
</protein>
<dbReference type="AlphaFoldDB" id="A0A1I4C582"/>
<dbReference type="InterPro" id="IPR050534">
    <property type="entry name" value="Coronavir_polyprotein_1ab"/>
</dbReference>
<dbReference type="Pfam" id="PF13604">
    <property type="entry name" value="AAA_30"/>
    <property type="match status" value="1"/>
</dbReference>
<dbReference type="OrthoDB" id="1826980at2"/>
<keyword evidence="2" id="KW-0269">Exonuclease</keyword>
<organism evidence="2 3">
    <name type="scientific">Methylocapsa palsarum</name>
    <dbReference type="NCBI Taxonomy" id="1612308"/>
    <lineage>
        <taxon>Bacteria</taxon>
        <taxon>Pseudomonadati</taxon>
        <taxon>Pseudomonadota</taxon>
        <taxon>Alphaproteobacteria</taxon>
        <taxon>Hyphomicrobiales</taxon>
        <taxon>Beijerinckiaceae</taxon>
        <taxon>Methylocapsa</taxon>
    </lineage>
</organism>
<accession>A0A1I4C582</accession>
<dbReference type="RefSeq" id="WP_091685585.1">
    <property type="nucleotide sequence ID" value="NZ_FOSN01000018.1"/>
</dbReference>
<sequence>MNAPTRPRSAKSKAPLDHASLGFRLSNPIITKRLFGPDETIRYEILISTAQQKTFAKYLNCSGKNVVSDIQFEQPISARPLEVTDILEIIDGKTRPHPWKTNALIFDATSLEAIPYAPKSSSAKIDGLPSDTCAALLKKFGADFVSILTAAPSLLSETTRYSTAKIEIILAAVAAEVAARKGDGKLSSRVVNTLRFAGETLSKSRALAKAYDRDASVYQFLYSGKQSFLKADRFAFAFDAKGLASERSRAIVIDTLIRRAEMPGDSIVPLDDLCEAAWTNFQQLRETTIEALSALKTLGFVEDFSFEKKDLFGTNNVRLFGFAPIIQAERRIAAFIADNPKTALKGKSKAIVDRCIANAADLLNRPGFVLDPEQASAVRRIFEHKVSVITGPPGSGKTAILAIANAASRLLFPGDEDHIRCVALSGRAASIASSAAEVFTGDGEVIEFKASTIHRAFGMDPECGDDNSELAGRKEISCGAFISEESSMTNSLLTAHLVKAAHAKHYVFVGDVNQLPPIGAGKPFADLIEGDALPITRLSGNYRTDNSGIRTLCADILAEEGEPPDELADDLGWSLASYKKGVSYIAARFGERGRIAGDLWRELNEHSVDNADIVVLTPANVGDDGTRSLNIDIRKTLGFGPRVEPGDLLLVTKNNYAAASLTPGEDGEQTDCEIFNGERGVVTAVGPDTLDLLFAARGRRDERHVRLLRAEVGAGLPEHTAFGYAMTVHKAQGSQFAQVILVTARPTRFVSKSSVYTSVSRAIDHLTIVGDVTELFRCAGRADTKRTSALPHLITKKEV</sequence>
<evidence type="ECO:0000313" key="3">
    <source>
        <dbReference type="Proteomes" id="UP000198755"/>
    </source>
</evidence>
<dbReference type="GO" id="GO:0004386">
    <property type="term" value="F:helicase activity"/>
    <property type="evidence" value="ECO:0007669"/>
    <property type="project" value="UniProtKB-KW"/>
</dbReference>
<keyword evidence="2" id="KW-0547">Nucleotide-binding</keyword>
<dbReference type="Gene3D" id="2.30.30.940">
    <property type="match status" value="1"/>
</dbReference>
<dbReference type="CDD" id="cd18809">
    <property type="entry name" value="SF1_C_RecD"/>
    <property type="match status" value="1"/>
</dbReference>
<dbReference type="EMBL" id="FOSN01000018">
    <property type="protein sequence ID" value="SFK75271.1"/>
    <property type="molecule type" value="Genomic_DNA"/>
</dbReference>
<keyword evidence="2" id="KW-0378">Hydrolase</keyword>
<evidence type="ECO:0000313" key="2">
    <source>
        <dbReference type="EMBL" id="SFK75271.1"/>
    </source>
</evidence>
<dbReference type="SMART" id="SM00382">
    <property type="entry name" value="AAA"/>
    <property type="match status" value="1"/>
</dbReference>
<dbReference type="Pfam" id="PF13538">
    <property type="entry name" value="UvrD_C_2"/>
    <property type="match status" value="1"/>
</dbReference>
<dbReference type="InterPro" id="IPR003593">
    <property type="entry name" value="AAA+_ATPase"/>
</dbReference>
<evidence type="ECO:0000259" key="1">
    <source>
        <dbReference type="SMART" id="SM00382"/>
    </source>
</evidence>
<feature type="domain" description="AAA+ ATPase" evidence="1">
    <location>
        <begin position="383"/>
        <end position="708"/>
    </location>
</feature>